<evidence type="ECO:0000313" key="2">
    <source>
        <dbReference type="EMBL" id="MBB6490551.1"/>
    </source>
</evidence>
<keyword evidence="1" id="KW-1133">Transmembrane helix</keyword>
<feature type="transmembrane region" description="Helical" evidence="1">
    <location>
        <begin position="12"/>
        <end position="31"/>
    </location>
</feature>
<proteinExistence type="predicted"/>
<keyword evidence="1" id="KW-0812">Transmembrane</keyword>
<protein>
    <submittedName>
        <fullName evidence="2">Uncharacterized protein</fullName>
    </submittedName>
</protein>
<dbReference type="Proteomes" id="UP000526625">
    <property type="component" value="Unassembled WGS sequence"/>
</dbReference>
<name>A0ABR6QUI4_RHITR</name>
<keyword evidence="3" id="KW-1185">Reference proteome</keyword>
<sequence length="34" mass="3878">MELLRLLSAFDYTLIVILAAIFVFSVMEGGYRKP</sequence>
<comment type="caution">
    <text evidence="2">The sequence shown here is derived from an EMBL/GenBank/DDBJ whole genome shotgun (WGS) entry which is preliminary data.</text>
</comment>
<dbReference type="EMBL" id="JACHBF010000002">
    <property type="protein sequence ID" value="MBB6490551.1"/>
    <property type="molecule type" value="Genomic_DNA"/>
</dbReference>
<organism evidence="2 3">
    <name type="scientific">Rhizobium tropici</name>
    <dbReference type="NCBI Taxonomy" id="398"/>
    <lineage>
        <taxon>Bacteria</taxon>
        <taxon>Pseudomonadati</taxon>
        <taxon>Pseudomonadota</taxon>
        <taxon>Alphaproteobacteria</taxon>
        <taxon>Hyphomicrobiales</taxon>
        <taxon>Rhizobiaceae</taxon>
        <taxon>Rhizobium/Agrobacterium group</taxon>
        <taxon>Rhizobium</taxon>
    </lineage>
</organism>
<accession>A0ABR6QUI4</accession>
<evidence type="ECO:0000313" key="3">
    <source>
        <dbReference type="Proteomes" id="UP000526625"/>
    </source>
</evidence>
<evidence type="ECO:0000256" key="1">
    <source>
        <dbReference type="SAM" id="Phobius"/>
    </source>
</evidence>
<gene>
    <name evidence="2" type="ORF">GGD45_000941</name>
</gene>
<reference evidence="2 3" key="1">
    <citation type="submission" date="2020-08" db="EMBL/GenBank/DDBJ databases">
        <title>Genomic Encyclopedia of Type Strains, Phase IV (KMG-V): Genome sequencing to study the core and pangenomes of soil and plant-associated prokaryotes.</title>
        <authorList>
            <person name="Whitman W."/>
        </authorList>
    </citation>
    <scope>NUCLEOTIDE SEQUENCE [LARGE SCALE GENOMIC DNA]</scope>
    <source>
        <strain evidence="2 3">SEMIA 4059</strain>
    </source>
</reference>
<keyword evidence="1" id="KW-0472">Membrane</keyword>